<protein>
    <submittedName>
        <fullName evidence="1">Uncharacterized protein</fullName>
    </submittedName>
</protein>
<dbReference type="RefSeq" id="WP_002926416.1">
    <property type="nucleotide sequence ID" value="NZ_JARQZE010000004.1"/>
</dbReference>
<name>A0ABW3WJ67_9RHOO</name>
<evidence type="ECO:0000313" key="1">
    <source>
        <dbReference type="EMBL" id="MFD1264798.1"/>
    </source>
</evidence>
<sequence length="89" mass="9546">MSTQPLSVIEGKRSGNCPHPWHGSVEHAVNRAIRAGYRVGRRVRIGHIAGCVVGYNIGHFGRFSGASYPLLVRTEFGVTKCSLAEVAAA</sequence>
<keyword evidence="2" id="KW-1185">Reference proteome</keyword>
<dbReference type="EMBL" id="JBHTMC010000026">
    <property type="protein sequence ID" value="MFD1264798.1"/>
    <property type="molecule type" value="Genomic_DNA"/>
</dbReference>
<accession>A0ABW3WJ67</accession>
<evidence type="ECO:0000313" key="2">
    <source>
        <dbReference type="Proteomes" id="UP001597158"/>
    </source>
</evidence>
<organism evidence="1 2">
    <name type="scientific">Thauera mechernichensis</name>
    <dbReference type="NCBI Taxonomy" id="82788"/>
    <lineage>
        <taxon>Bacteria</taxon>
        <taxon>Pseudomonadati</taxon>
        <taxon>Pseudomonadota</taxon>
        <taxon>Betaproteobacteria</taxon>
        <taxon>Rhodocyclales</taxon>
        <taxon>Zoogloeaceae</taxon>
        <taxon>Thauera</taxon>
    </lineage>
</organism>
<comment type="caution">
    <text evidence="1">The sequence shown here is derived from an EMBL/GenBank/DDBJ whole genome shotgun (WGS) entry which is preliminary data.</text>
</comment>
<gene>
    <name evidence="1" type="ORF">ACFQ4M_14545</name>
</gene>
<reference evidence="2" key="1">
    <citation type="journal article" date="2019" name="Int. J. Syst. Evol. Microbiol.">
        <title>The Global Catalogue of Microorganisms (GCM) 10K type strain sequencing project: providing services to taxonomists for standard genome sequencing and annotation.</title>
        <authorList>
            <consortium name="The Broad Institute Genomics Platform"/>
            <consortium name="The Broad Institute Genome Sequencing Center for Infectious Disease"/>
            <person name="Wu L."/>
            <person name="Ma J."/>
        </authorList>
    </citation>
    <scope>NUCLEOTIDE SEQUENCE [LARGE SCALE GENOMIC DNA]</scope>
    <source>
        <strain evidence="2">CCUG 48884</strain>
    </source>
</reference>
<dbReference type="Proteomes" id="UP001597158">
    <property type="component" value="Unassembled WGS sequence"/>
</dbReference>
<proteinExistence type="predicted"/>